<dbReference type="InterPro" id="IPR020449">
    <property type="entry name" value="Tscrpt_reg_AraC-type_HTH"/>
</dbReference>
<dbReference type="InterPro" id="IPR050204">
    <property type="entry name" value="AraC_XylS_family_regulators"/>
</dbReference>
<protein>
    <submittedName>
        <fullName evidence="5">Helix-turn-helix transcriptional regulator</fullName>
    </submittedName>
</protein>
<evidence type="ECO:0000256" key="2">
    <source>
        <dbReference type="ARBA" id="ARBA00023125"/>
    </source>
</evidence>
<dbReference type="InterPro" id="IPR018060">
    <property type="entry name" value="HTH_AraC"/>
</dbReference>
<keyword evidence="3" id="KW-0804">Transcription</keyword>
<dbReference type="EMBL" id="JAGIKT010000008">
    <property type="protein sequence ID" value="MBP0110651.1"/>
    <property type="molecule type" value="Genomic_DNA"/>
</dbReference>
<dbReference type="Pfam" id="PF12833">
    <property type="entry name" value="HTH_18"/>
    <property type="match status" value="1"/>
</dbReference>
<dbReference type="RefSeq" id="WP_209294612.1">
    <property type="nucleotide sequence ID" value="NZ_JAGIKT010000008.1"/>
</dbReference>
<feature type="domain" description="HTH araC/xylS-type" evidence="4">
    <location>
        <begin position="22"/>
        <end position="120"/>
    </location>
</feature>
<dbReference type="Gene3D" id="1.10.10.60">
    <property type="entry name" value="Homeodomain-like"/>
    <property type="match status" value="2"/>
</dbReference>
<sequence>HPALESRVIPTLKNKLNAYGVFRVLDYVEANLESELGLDQMASIACLSRYHFARAFKKAVGQSPHRYVSARRLDRAKALLMAGDRPLVEIALALGFSSQANFTRAFTQATGQAPGRYRQQPGL</sequence>
<dbReference type="PANTHER" id="PTHR46796">
    <property type="entry name" value="HTH-TYPE TRANSCRIPTIONAL ACTIVATOR RHAS-RELATED"/>
    <property type="match status" value="1"/>
</dbReference>
<gene>
    <name evidence="5" type="ORF">JWS04_06010</name>
</gene>
<evidence type="ECO:0000313" key="5">
    <source>
        <dbReference type="EMBL" id="MBP0110651.1"/>
    </source>
</evidence>
<comment type="caution">
    <text evidence="5">The sequence shown here is derived from an EMBL/GenBank/DDBJ whole genome shotgun (WGS) entry which is preliminary data.</text>
</comment>
<accession>A0ABS3ZR80</accession>
<dbReference type="Proteomes" id="UP000669317">
    <property type="component" value="Unassembled WGS sequence"/>
</dbReference>
<keyword evidence="1" id="KW-0805">Transcription regulation</keyword>
<evidence type="ECO:0000256" key="1">
    <source>
        <dbReference type="ARBA" id="ARBA00023015"/>
    </source>
</evidence>
<keyword evidence="2" id="KW-0238">DNA-binding</keyword>
<evidence type="ECO:0000256" key="3">
    <source>
        <dbReference type="ARBA" id="ARBA00023163"/>
    </source>
</evidence>
<reference evidence="5 6" key="1">
    <citation type="submission" date="2021-03" db="EMBL/GenBank/DDBJ databases">
        <title>Genome Sequence of Bradyrhizobium vignae strain ISRA400.</title>
        <authorList>
            <person name="Tisa L.S."/>
            <person name="Svistoonoff S."/>
            <person name="Hocher V."/>
            <person name="Fall S."/>
            <person name="Zaiya A."/>
            <person name="Naing D."/>
            <person name="Niang N."/>
            <person name="Diouf A."/>
            <person name="Dasylva M.C."/>
            <person name="Toure O."/>
            <person name="Gueye M."/>
            <person name="Gully D."/>
            <person name="Tisseyre P."/>
            <person name="Simpson S."/>
            <person name="Morris K."/>
            <person name="Thomas W.K."/>
        </authorList>
    </citation>
    <scope>NUCLEOTIDE SEQUENCE [LARGE SCALE GENOMIC DNA]</scope>
    <source>
        <strain evidence="5 6">ISRA400</strain>
    </source>
</reference>
<dbReference type="PROSITE" id="PS00041">
    <property type="entry name" value="HTH_ARAC_FAMILY_1"/>
    <property type="match status" value="1"/>
</dbReference>
<evidence type="ECO:0000313" key="6">
    <source>
        <dbReference type="Proteomes" id="UP000669317"/>
    </source>
</evidence>
<dbReference type="SUPFAM" id="SSF46689">
    <property type="entry name" value="Homeodomain-like"/>
    <property type="match status" value="2"/>
</dbReference>
<proteinExistence type="predicted"/>
<name>A0ABS3ZR80_9BRAD</name>
<feature type="non-terminal residue" evidence="5">
    <location>
        <position position="1"/>
    </location>
</feature>
<dbReference type="InterPro" id="IPR009057">
    <property type="entry name" value="Homeodomain-like_sf"/>
</dbReference>
<dbReference type="PROSITE" id="PS01124">
    <property type="entry name" value="HTH_ARAC_FAMILY_2"/>
    <property type="match status" value="1"/>
</dbReference>
<organism evidence="5 6">
    <name type="scientific">Bradyrhizobium vignae</name>
    <dbReference type="NCBI Taxonomy" id="1549949"/>
    <lineage>
        <taxon>Bacteria</taxon>
        <taxon>Pseudomonadati</taxon>
        <taxon>Pseudomonadota</taxon>
        <taxon>Alphaproteobacteria</taxon>
        <taxon>Hyphomicrobiales</taxon>
        <taxon>Nitrobacteraceae</taxon>
        <taxon>Bradyrhizobium</taxon>
    </lineage>
</organism>
<evidence type="ECO:0000259" key="4">
    <source>
        <dbReference type="PROSITE" id="PS01124"/>
    </source>
</evidence>
<keyword evidence="6" id="KW-1185">Reference proteome</keyword>
<dbReference type="InterPro" id="IPR018062">
    <property type="entry name" value="HTH_AraC-typ_CS"/>
</dbReference>
<dbReference type="SMART" id="SM00342">
    <property type="entry name" value="HTH_ARAC"/>
    <property type="match status" value="1"/>
</dbReference>
<dbReference type="PRINTS" id="PR00032">
    <property type="entry name" value="HTHARAC"/>
</dbReference>